<dbReference type="PANTHER" id="PTHR45746">
    <property type="entry name" value="LP21163P"/>
    <property type="match status" value="1"/>
</dbReference>
<feature type="compositionally biased region" description="Polar residues" evidence="2">
    <location>
        <begin position="522"/>
        <end position="532"/>
    </location>
</feature>
<dbReference type="InterPro" id="IPR044926">
    <property type="entry name" value="RGS_subdomain_2"/>
</dbReference>
<evidence type="ECO:0000256" key="1">
    <source>
        <dbReference type="ARBA" id="ARBA00022700"/>
    </source>
</evidence>
<evidence type="ECO:0000313" key="6">
    <source>
        <dbReference type="Proteomes" id="UP000694865"/>
    </source>
</evidence>
<dbReference type="InterPro" id="IPR047017">
    <property type="entry name" value="RGS6/7/9/11_DHEX_sf"/>
</dbReference>
<name>A0ABM0M0A2_SACKO</name>
<feature type="compositionally biased region" description="Polar residues" evidence="2">
    <location>
        <begin position="568"/>
        <end position="580"/>
    </location>
</feature>
<dbReference type="InterPro" id="IPR016137">
    <property type="entry name" value="RGS"/>
</dbReference>
<dbReference type="RefSeq" id="XP_006813443.1">
    <property type="nucleotide sequence ID" value="XM_006813380.1"/>
</dbReference>
<dbReference type="Pfam" id="PF00631">
    <property type="entry name" value="G-gamma"/>
    <property type="match status" value="1"/>
</dbReference>
<dbReference type="Gene3D" id="1.10.167.10">
    <property type="entry name" value="Regulator of G-protein Signalling 4, domain 2"/>
    <property type="match status" value="1"/>
</dbReference>
<dbReference type="GeneID" id="102809934"/>
<dbReference type="InterPro" id="IPR036305">
    <property type="entry name" value="RGS_sf"/>
</dbReference>
<dbReference type="PROSITE" id="PS50058">
    <property type="entry name" value="G_PROTEIN_GAMMA"/>
    <property type="match status" value="1"/>
</dbReference>
<dbReference type="Pfam" id="PF00610">
    <property type="entry name" value="DEP"/>
    <property type="match status" value="1"/>
</dbReference>
<dbReference type="Pfam" id="PF18148">
    <property type="entry name" value="RGS_DHEX"/>
    <property type="match status" value="1"/>
</dbReference>
<feature type="domain" description="DEP" evidence="5">
    <location>
        <begin position="64"/>
        <end position="120"/>
    </location>
</feature>
<dbReference type="SUPFAM" id="SSF46785">
    <property type="entry name" value="Winged helix' DNA-binding domain"/>
    <property type="match status" value="1"/>
</dbReference>
<dbReference type="SUPFAM" id="SSF48097">
    <property type="entry name" value="Regulator of G-protein signaling, RGS"/>
    <property type="match status" value="1"/>
</dbReference>
<dbReference type="InterPro" id="IPR036390">
    <property type="entry name" value="WH_DNA-bd_sf"/>
</dbReference>
<reference evidence="7" key="1">
    <citation type="submission" date="2025-08" db="UniProtKB">
        <authorList>
            <consortium name="RefSeq"/>
        </authorList>
    </citation>
    <scope>IDENTIFICATION</scope>
    <source>
        <tissue evidence="7">Testes</tissue>
    </source>
</reference>
<dbReference type="Gene3D" id="1.10.1240.60">
    <property type="match status" value="1"/>
</dbReference>
<dbReference type="CDD" id="cd00068">
    <property type="entry name" value="GGL"/>
    <property type="match status" value="1"/>
</dbReference>
<dbReference type="InterPro" id="IPR047016">
    <property type="entry name" value="RGS6/7/9/11"/>
</dbReference>
<evidence type="ECO:0000259" key="5">
    <source>
        <dbReference type="PROSITE" id="PS50186"/>
    </source>
</evidence>
<dbReference type="InterPro" id="IPR036388">
    <property type="entry name" value="WH-like_DNA-bd_sf"/>
</dbReference>
<dbReference type="Pfam" id="PF00615">
    <property type="entry name" value="RGS"/>
    <property type="match status" value="1"/>
</dbReference>
<dbReference type="Gene3D" id="1.10.10.10">
    <property type="entry name" value="Winged helix-like DNA-binding domain superfamily/Winged helix DNA-binding domain"/>
    <property type="match status" value="1"/>
</dbReference>
<keyword evidence="6" id="KW-1185">Reference proteome</keyword>
<gene>
    <name evidence="7" type="primary">LOC102809934</name>
</gene>
<evidence type="ECO:0000259" key="3">
    <source>
        <dbReference type="PROSITE" id="PS50058"/>
    </source>
</evidence>
<dbReference type="SMART" id="SM00224">
    <property type="entry name" value="GGL"/>
    <property type="match status" value="1"/>
</dbReference>
<dbReference type="Proteomes" id="UP000694865">
    <property type="component" value="Unplaced"/>
</dbReference>
<feature type="region of interest" description="Disordered" evidence="2">
    <location>
        <begin position="515"/>
        <end position="538"/>
    </location>
</feature>
<feature type="domain" description="RGS" evidence="4">
    <location>
        <begin position="319"/>
        <end position="434"/>
    </location>
</feature>
<evidence type="ECO:0000313" key="7">
    <source>
        <dbReference type="RefSeq" id="XP_006813443.1"/>
    </source>
</evidence>
<evidence type="ECO:0000259" key="4">
    <source>
        <dbReference type="PROSITE" id="PS50132"/>
    </source>
</evidence>
<dbReference type="SUPFAM" id="SSF48670">
    <property type="entry name" value="Transducin (heterotrimeric G protein), gamma chain"/>
    <property type="match status" value="1"/>
</dbReference>
<dbReference type="Gene3D" id="4.10.260.10">
    <property type="entry name" value="Transducin (heterotrimeric G protein), gamma chain"/>
    <property type="match status" value="1"/>
</dbReference>
<dbReference type="InterPro" id="IPR000591">
    <property type="entry name" value="DEP_dom"/>
</dbReference>
<feature type="domain" description="G protein gamma" evidence="3">
    <location>
        <begin position="235"/>
        <end position="294"/>
    </location>
</feature>
<dbReference type="SMART" id="SM01224">
    <property type="entry name" value="G_gamma"/>
    <property type="match status" value="1"/>
</dbReference>
<feature type="region of interest" description="Disordered" evidence="2">
    <location>
        <begin position="559"/>
        <end position="607"/>
    </location>
</feature>
<dbReference type="PROSITE" id="PS50186">
    <property type="entry name" value="DEP"/>
    <property type="match status" value="1"/>
</dbReference>
<dbReference type="InterPro" id="IPR040759">
    <property type="entry name" value="RGS_DHEX"/>
</dbReference>
<feature type="region of interest" description="Disordered" evidence="2">
    <location>
        <begin position="457"/>
        <end position="494"/>
    </location>
</feature>
<keyword evidence="1" id="KW-0734">Signal transduction inhibitor</keyword>
<sequence>MVGMSEVGGDSGMVGECGVGGENEMVGVSEVGGENKIVGVSEVGGESRISLIQLYVNDSIFVFITGYDLIEWLMENLDIQDSIEALHLANLFCQYGYIFPVQDIKNLVVKDDSTLYRFQSPYFWPSQNWDPDNADYAIYLAKRSMRNKQRHGLDDYETNAFTKLQRMLCHKWEFVYMQAEEQIRIAKQRKKSDKIVLDSQERAFWRVHRPPPGQINSLESSIKRNCRMTTYNVKKRRTLEDYKKQIAYLQRALQRPRLKTSKAIHYLIQHCEQYAEHDPIISGAQPSNPWVTDDTTMWVLNTVLVDIPTERRVKRWAISLKELLSDATGRHEFEMFLRKEYSQENIRFWQACEELKFSPQSQIEQNVQEIYKEFLATGARCEINVDGKTVEVTQKALQKPCRFTFEAAQTHIFMLMKKDSYPRFLRSDAYKNLLAHSLQPSSKKKFFTFGNRLKTAKVTPNASPQPLRRRGSANDMTHKAHNARHGLSLSTGNLQDLDKSDEKINADFLYSDVYQGGESKENSPNQSPTSNKKFIIGSPITSRKKVNFTTQEHVNMSLEVPKRYPVNSPDSPEVDTNSKPLSFPVPSKKSLITPWEEQDIPTDSSLN</sequence>
<dbReference type="InterPro" id="IPR034483">
    <property type="entry name" value="RGS_Egl-10"/>
</dbReference>
<evidence type="ECO:0000256" key="2">
    <source>
        <dbReference type="SAM" id="MobiDB-lite"/>
    </source>
</evidence>
<dbReference type="CDD" id="cd08705">
    <property type="entry name" value="RGS_R7-like"/>
    <property type="match status" value="1"/>
</dbReference>
<dbReference type="SMART" id="SM00049">
    <property type="entry name" value="DEP"/>
    <property type="match status" value="1"/>
</dbReference>
<proteinExistence type="predicted"/>
<dbReference type="InterPro" id="IPR036284">
    <property type="entry name" value="GGL_sf"/>
</dbReference>
<protein>
    <submittedName>
        <fullName evidence="7">Regulator of G-protein signaling 9-like</fullName>
    </submittedName>
</protein>
<dbReference type="PRINTS" id="PR01301">
    <property type="entry name" value="RGSPROTEIN"/>
</dbReference>
<dbReference type="PROSITE" id="PS50132">
    <property type="entry name" value="RGS"/>
    <property type="match status" value="1"/>
</dbReference>
<dbReference type="PANTHER" id="PTHR45746:SF5">
    <property type="entry name" value="REGULATOR OF G-PROTEIN SIGNALING 7"/>
    <property type="match status" value="1"/>
</dbReference>
<organism evidence="6 7">
    <name type="scientific">Saccoglossus kowalevskii</name>
    <name type="common">Acorn worm</name>
    <dbReference type="NCBI Taxonomy" id="10224"/>
    <lineage>
        <taxon>Eukaryota</taxon>
        <taxon>Metazoa</taxon>
        <taxon>Hemichordata</taxon>
        <taxon>Enteropneusta</taxon>
        <taxon>Harrimaniidae</taxon>
        <taxon>Saccoglossus</taxon>
    </lineage>
</organism>
<dbReference type="SMART" id="SM00315">
    <property type="entry name" value="RGS"/>
    <property type="match status" value="1"/>
</dbReference>
<dbReference type="CDD" id="cd04450">
    <property type="entry name" value="DEP_RGS7-like"/>
    <property type="match status" value="1"/>
</dbReference>
<dbReference type="InterPro" id="IPR015898">
    <property type="entry name" value="G-protein_gamma-like_dom"/>
</dbReference>
<accession>A0ABM0M0A2</accession>